<accession>A4SZI9</accession>
<dbReference type="EMBL" id="CP000655">
    <property type="protein sequence ID" value="ABP34903.1"/>
    <property type="molecule type" value="Genomic_DNA"/>
</dbReference>
<evidence type="ECO:0000313" key="2">
    <source>
        <dbReference type="Proteomes" id="UP000000231"/>
    </source>
</evidence>
<organism evidence="1 2">
    <name type="scientific">Polynucleobacter asymbioticus (strain DSM 18221 / CIP 109841 / QLW-P1DMWA-1)</name>
    <name type="common">Polynucleobacter necessarius subsp. asymbioticus</name>
    <dbReference type="NCBI Taxonomy" id="312153"/>
    <lineage>
        <taxon>Bacteria</taxon>
        <taxon>Pseudomonadati</taxon>
        <taxon>Pseudomonadota</taxon>
        <taxon>Betaproteobacteria</taxon>
        <taxon>Burkholderiales</taxon>
        <taxon>Burkholderiaceae</taxon>
        <taxon>Polynucleobacter</taxon>
    </lineage>
</organism>
<keyword evidence="2" id="KW-1185">Reference proteome</keyword>
<sequence length="173" mass="19859">METKQVTKQETKIAVRLYNNTKFGKTFGKGMYYNAVFNGTLDLPQQHLKYLIDLVPFTQWQHTATTDIDMEALGMVISHYQKINIDVQFANHSEHILCSWIKRFDSAMSKPKVMGFVTVDLRTCQLTVALVDDRHGLALSEKFPMRPCREKTGNSPDYFSSNYDADLKQRIAA</sequence>
<name>A4SZI9_POLAQ</name>
<dbReference type="AlphaFoldDB" id="A4SZI9"/>
<dbReference type="GeneID" id="31482079"/>
<reference evidence="1 2" key="1">
    <citation type="journal article" date="2012" name="Stand. Genomic Sci.">
        <title>Complete genome sequence of Polynucleobacter necessarius subsp. asymbioticus type strain (QLW-P1DMWA-1(T)).</title>
        <authorList>
            <person name="Meincke L."/>
            <person name="Copeland A."/>
            <person name="Lapidus A."/>
            <person name="Lucas S."/>
            <person name="Berry K.W."/>
            <person name="Del Rio T.G."/>
            <person name="Hammon N."/>
            <person name="Dalin E."/>
            <person name="Tice H."/>
            <person name="Pitluck S."/>
            <person name="Richardson P."/>
            <person name="Bruce D."/>
            <person name="Goodwin L."/>
            <person name="Han C."/>
            <person name="Tapia R."/>
            <person name="Detter J.C."/>
            <person name="Schmutz J."/>
            <person name="Brettin T."/>
            <person name="Larimer F."/>
            <person name="Land M."/>
            <person name="Hauser L."/>
            <person name="Kyrpides N.C."/>
            <person name="Ivanova N."/>
            <person name="Goker M."/>
            <person name="Woyke T."/>
            <person name="Wu Q.L."/>
            <person name="Pockl M."/>
            <person name="Hahn M.W."/>
            <person name="Klenk H.P."/>
        </authorList>
    </citation>
    <scope>NUCLEOTIDE SEQUENCE [LARGE SCALE GENOMIC DNA]</scope>
    <source>
        <strain evidence="2">DSM 18221 / CIP 109841 / QLW-P1DMWA-1</strain>
    </source>
</reference>
<dbReference type="RefSeq" id="WP_011903526.1">
    <property type="nucleotide sequence ID" value="NC_009379.1"/>
</dbReference>
<proteinExistence type="predicted"/>
<dbReference type="KEGG" id="pnu:Pnuc_1690"/>
<evidence type="ECO:0000313" key="1">
    <source>
        <dbReference type="EMBL" id="ABP34903.1"/>
    </source>
</evidence>
<dbReference type="Proteomes" id="UP000000231">
    <property type="component" value="Chromosome"/>
</dbReference>
<gene>
    <name evidence="1" type="ordered locus">Pnuc_1690</name>
</gene>
<protein>
    <submittedName>
        <fullName evidence="1">Uncharacterized protein</fullName>
    </submittedName>
</protein>
<dbReference type="HOGENOM" id="CLU_1546226_0_0_4"/>